<proteinExistence type="predicted"/>
<dbReference type="InterPro" id="IPR012337">
    <property type="entry name" value="RNaseH-like_sf"/>
</dbReference>
<evidence type="ECO:0000313" key="1">
    <source>
        <dbReference type="EMBL" id="MAA19790.1"/>
    </source>
</evidence>
<dbReference type="Gene3D" id="3.30.420.10">
    <property type="entry name" value="Ribonuclease H-like superfamily/Ribonuclease H"/>
    <property type="match status" value="1"/>
</dbReference>
<dbReference type="GO" id="GO:0003676">
    <property type="term" value="F:nucleic acid binding"/>
    <property type="evidence" value="ECO:0007669"/>
    <property type="project" value="InterPro"/>
</dbReference>
<name>A0A224Z192_9ACAR</name>
<dbReference type="AlphaFoldDB" id="A0A224Z192"/>
<sequence length="238" mass="26673">MVVRTRTADVAEQAAIALALLDDGRTTIYSDSRSAVRAFAKGTVSESALRIVRDKEVKQHTIVWFPAHMGQIEGAPSNLNESAHRAARGFVDRVAIERSGDEVLDNKDPPTTYNELAKNFCLRRQKYPPPHSKLNRPQALTLRLLQVGAYPSPALLHKIYPEIQTSDTCVLCSDFASLEHMLWRCPALRVHEDVTSSRWDAALRSPDLKNQLWAVQRAHDVAERQGLSVPTWERPATC</sequence>
<reference evidence="1" key="1">
    <citation type="journal article" date="2017" name="Parasit. Vectors">
        <title>Sialotranscriptomics of Rhipicephalus zambeziensis reveals intricate expression profiles of secretory proteins and suggests tight temporal transcriptional regulation during blood-feeding.</title>
        <authorList>
            <person name="de Castro M.H."/>
            <person name="de Klerk D."/>
            <person name="Pienaar R."/>
            <person name="Rees D.J.G."/>
            <person name="Mans B.J."/>
        </authorList>
    </citation>
    <scope>NUCLEOTIDE SEQUENCE</scope>
    <source>
        <tissue evidence="1">Salivary glands</tissue>
    </source>
</reference>
<organism evidence="1">
    <name type="scientific">Rhipicephalus zambeziensis</name>
    <dbReference type="NCBI Taxonomy" id="60191"/>
    <lineage>
        <taxon>Eukaryota</taxon>
        <taxon>Metazoa</taxon>
        <taxon>Ecdysozoa</taxon>
        <taxon>Arthropoda</taxon>
        <taxon>Chelicerata</taxon>
        <taxon>Arachnida</taxon>
        <taxon>Acari</taxon>
        <taxon>Parasitiformes</taxon>
        <taxon>Ixodida</taxon>
        <taxon>Ixodoidea</taxon>
        <taxon>Ixodidae</taxon>
        <taxon>Rhipicephalinae</taxon>
        <taxon>Rhipicephalus</taxon>
        <taxon>Rhipicephalus</taxon>
    </lineage>
</organism>
<protein>
    <submittedName>
        <fullName evidence="1">Protein containing RNase H domain</fullName>
    </submittedName>
</protein>
<dbReference type="EMBL" id="GFPF01008644">
    <property type="protein sequence ID" value="MAA19790.1"/>
    <property type="molecule type" value="Transcribed_RNA"/>
</dbReference>
<dbReference type="InterPro" id="IPR036397">
    <property type="entry name" value="RNaseH_sf"/>
</dbReference>
<accession>A0A224Z192</accession>
<dbReference type="SUPFAM" id="SSF53098">
    <property type="entry name" value="Ribonuclease H-like"/>
    <property type="match status" value="1"/>
</dbReference>